<dbReference type="EMBL" id="VOEI01000007">
    <property type="protein sequence ID" value="TWR24315.1"/>
    <property type="molecule type" value="Genomic_DNA"/>
</dbReference>
<dbReference type="Proteomes" id="UP000318010">
    <property type="component" value="Unassembled WGS sequence"/>
</dbReference>
<dbReference type="PANTHER" id="PTHR41291">
    <property type="entry name" value="DNA ALKYLATION REPAIR PROTEIN"/>
    <property type="match status" value="1"/>
</dbReference>
<name>A0A563TY80_9SPHI</name>
<dbReference type="Pfam" id="PF08713">
    <property type="entry name" value="DNA_alkylation"/>
    <property type="match status" value="1"/>
</dbReference>
<dbReference type="InterPro" id="IPR014825">
    <property type="entry name" value="DNA_alkylation"/>
</dbReference>
<proteinExistence type="predicted"/>
<dbReference type="PANTHER" id="PTHR41291:SF1">
    <property type="entry name" value="DNA ALKYLATION REPAIR PROTEIN"/>
    <property type="match status" value="1"/>
</dbReference>
<evidence type="ECO:0000313" key="2">
    <source>
        <dbReference type="Proteomes" id="UP000318010"/>
    </source>
</evidence>
<sequence length="222" mass="24699">MTVNEVLDQLKALGNEKVRAHNKKFGAGDNQFGVKMGDIRAIANKIKTDHELGKALWATGNVEARFIATLIMKPAQLSAAEVTEMAKSEQFPHVIDWLSSNILKEHPDKEELRQQWMQTGISGMPARLGWGLTSGRIARSAQGIDIPAILDRIEAEMPVAAPEVQWTMNTALAQIGINHTAYRDRALEIGERLGIFRDYPTSKGCVSPFAPIWINEMVKRQK</sequence>
<dbReference type="CDD" id="cd06561">
    <property type="entry name" value="AlkD_like"/>
    <property type="match status" value="1"/>
</dbReference>
<dbReference type="RefSeq" id="WP_146273192.1">
    <property type="nucleotide sequence ID" value="NZ_VOEI01000007.1"/>
</dbReference>
<evidence type="ECO:0000313" key="1">
    <source>
        <dbReference type="EMBL" id="TWR24315.1"/>
    </source>
</evidence>
<keyword evidence="2" id="KW-1185">Reference proteome</keyword>
<organism evidence="1 2">
    <name type="scientific">Mucilaginibacter achroorhodeus</name>
    <dbReference type="NCBI Taxonomy" id="2599294"/>
    <lineage>
        <taxon>Bacteria</taxon>
        <taxon>Pseudomonadati</taxon>
        <taxon>Bacteroidota</taxon>
        <taxon>Sphingobacteriia</taxon>
        <taxon>Sphingobacteriales</taxon>
        <taxon>Sphingobacteriaceae</taxon>
        <taxon>Mucilaginibacter</taxon>
    </lineage>
</organism>
<dbReference type="SUPFAM" id="SSF48371">
    <property type="entry name" value="ARM repeat"/>
    <property type="match status" value="1"/>
</dbReference>
<dbReference type="AlphaFoldDB" id="A0A563TY80"/>
<comment type="caution">
    <text evidence="1">The sequence shown here is derived from an EMBL/GenBank/DDBJ whole genome shotgun (WGS) entry which is preliminary data.</text>
</comment>
<accession>A0A563TY80</accession>
<dbReference type="InterPro" id="IPR016024">
    <property type="entry name" value="ARM-type_fold"/>
</dbReference>
<gene>
    <name evidence="1" type="ORF">FPZ42_17715</name>
</gene>
<dbReference type="Gene3D" id="1.25.10.90">
    <property type="match status" value="1"/>
</dbReference>
<reference evidence="1 2" key="1">
    <citation type="submission" date="2019-07" db="EMBL/GenBank/DDBJ databases">
        <authorList>
            <person name="Kim J."/>
        </authorList>
    </citation>
    <scope>NUCLEOTIDE SEQUENCE [LARGE SCALE GENOMIC DNA]</scope>
    <source>
        <strain evidence="1 2">MJ1a</strain>
    </source>
</reference>
<dbReference type="OrthoDB" id="1117222at2"/>
<protein>
    <submittedName>
        <fullName evidence="1">DNA alkylation repair protein</fullName>
    </submittedName>
</protein>